<sequence length="476" mass="52787">MLFQKSRPLSLQISTCYNDFGADSNNKLLGGTILFSKRIQGVLVLLLAITFMLAACSGNNGNNNSSTGNSAGEKTTDPVTIRFAWWGSDARHQATLEAINKYKELNLNVKIESEYMGFDGYSKKLATQFAGNSAPDLFQYVNAFNDQLGDFLLDLKTTELDTSTFPESALRDFATYKDKLIFIPTGQNAFGSIYNEAFFDKYGIPKDTVWTWENLIEVGRKVHEQDSKAYLLSADIDTIEKVILIPYITQQTGKIWINDDYTPNFTEQELEGAYNYLMQLYDNGVLEPFGDSTAFVGKMDQNPKWVKGEIGMLFDYADSYDKYVQSVTDGKISIGPFPQHPDAKQSSNPLSAGLGFAINANTKAKGETAKFLDWLVNDPEAAIILNTQRGIPASSVALKALSESGKLQPEIKKAIEYASTKESLPLTVLSDNANLRVAHEDSIQKVIYKKLSTKEGAIEALTSIKEKLEELKEAVQ</sequence>
<dbReference type="AlphaFoldDB" id="A0A2Z2KVT2"/>
<protein>
    <recommendedName>
        <fullName evidence="3">ABC transporter substrate-binding protein</fullName>
    </recommendedName>
</protein>
<dbReference type="InterPro" id="IPR050490">
    <property type="entry name" value="Bact_solute-bd_prot1"/>
</dbReference>
<dbReference type="PANTHER" id="PTHR43649">
    <property type="entry name" value="ARABINOSE-BINDING PROTEIN-RELATED"/>
    <property type="match status" value="1"/>
</dbReference>
<dbReference type="SUPFAM" id="SSF53850">
    <property type="entry name" value="Periplasmic binding protein-like II"/>
    <property type="match status" value="1"/>
</dbReference>
<keyword evidence="2" id="KW-1185">Reference proteome</keyword>
<reference evidence="1 2" key="1">
    <citation type="submission" date="2017-06" db="EMBL/GenBank/DDBJ databases">
        <title>Complete genome sequence of Paenibacillus donghaensis KCTC 13049T isolated from East Sea sediment, South Korea.</title>
        <authorList>
            <person name="Jung B.K."/>
            <person name="Hong S.-J."/>
            <person name="Shin J.-H."/>
        </authorList>
    </citation>
    <scope>NUCLEOTIDE SEQUENCE [LARGE SCALE GENOMIC DNA]</scope>
    <source>
        <strain evidence="1 2">KCTC 13049</strain>
    </source>
</reference>
<dbReference type="EMBL" id="CP021780">
    <property type="protein sequence ID" value="ASA24058.1"/>
    <property type="molecule type" value="Genomic_DNA"/>
</dbReference>
<evidence type="ECO:0008006" key="3">
    <source>
        <dbReference type="Google" id="ProtNLM"/>
    </source>
</evidence>
<proteinExistence type="predicted"/>
<dbReference type="Proteomes" id="UP000249890">
    <property type="component" value="Chromosome"/>
</dbReference>
<dbReference type="PANTHER" id="PTHR43649:SF11">
    <property type="entry name" value="ABC TRANSPORTER SUBSTRATE-BINDING PROTEIN YESO-RELATED"/>
    <property type="match status" value="1"/>
</dbReference>
<gene>
    <name evidence="1" type="ORF">B9T62_26720</name>
</gene>
<accession>A0A2Z2KVT2</accession>
<evidence type="ECO:0000313" key="2">
    <source>
        <dbReference type="Proteomes" id="UP000249890"/>
    </source>
</evidence>
<dbReference type="Pfam" id="PF01547">
    <property type="entry name" value="SBP_bac_1"/>
    <property type="match status" value="1"/>
</dbReference>
<dbReference type="KEGG" id="pdh:B9T62_26720"/>
<dbReference type="Gene3D" id="3.40.190.10">
    <property type="entry name" value="Periplasmic binding protein-like II"/>
    <property type="match status" value="2"/>
</dbReference>
<organism evidence="1 2">
    <name type="scientific">Paenibacillus donghaensis</name>
    <dbReference type="NCBI Taxonomy" id="414771"/>
    <lineage>
        <taxon>Bacteria</taxon>
        <taxon>Bacillati</taxon>
        <taxon>Bacillota</taxon>
        <taxon>Bacilli</taxon>
        <taxon>Bacillales</taxon>
        <taxon>Paenibacillaceae</taxon>
        <taxon>Paenibacillus</taxon>
    </lineage>
</organism>
<evidence type="ECO:0000313" key="1">
    <source>
        <dbReference type="EMBL" id="ASA24058.1"/>
    </source>
</evidence>
<dbReference type="InterPro" id="IPR006059">
    <property type="entry name" value="SBP"/>
</dbReference>
<name>A0A2Z2KVT2_9BACL</name>